<dbReference type="SMART" id="SM00219">
    <property type="entry name" value="TyrKc"/>
    <property type="match status" value="1"/>
</dbReference>
<reference evidence="10 11" key="1">
    <citation type="submission" date="2024-01" db="EMBL/GenBank/DDBJ databases">
        <title>The genomes of 5 underutilized Papilionoideae crops provide insights into root nodulation and disease resistance.</title>
        <authorList>
            <person name="Yuan L."/>
        </authorList>
    </citation>
    <scope>NUCLEOTIDE SEQUENCE [LARGE SCALE GENOMIC DNA]</scope>
    <source>
        <strain evidence="10">LY-2023</strain>
        <tissue evidence="10">Leaf</tissue>
    </source>
</reference>
<feature type="binding site" evidence="6">
    <location>
        <position position="193"/>
    </location>
    <ligand>
        <name>ATP</name>
        <dbReference type="ChEBI" id="CHEBI:30616"/>
    </ligand>
</feature>
<dbReference type="Proteomes" id="UP001359559">
    <property type="component" value="Unassembled WGS sequence"/>
</dbReference>
<feature type="region of interest" description="Disordered" evidence="7">
    <location>
        <begin position="83"/>
        <end position="103"/>
    </location>
</feature>
<dbReference type="InterPro" id="IPR000719">
    <property type="entry name" value="Prot_kinase_dom"/>
</dbReference>
<sequence length="359" mass="40474">MLLKKNGSQESSFWFSESVVEFGFLYGCSSMNYSNSYNMITYFSIPRSCLVRYVLDTKGQLKLFMRRNGADAEIESWPLVTLQSPPAHQSPKGDRRGNTTKHVEKSGKKNYVTWIAIVALALLASVFVGITVLLRFTWRKGSSTSFEGGDTLKQYKLRDLQKATKNFTQKLGEGGFSIVYKGELPDSTYIAVKELQGLLQKEKQLRAELNTVGLIQHKNLVRLHGICRRNMDLLNNELDSYFPALVLNALNHGAEMVPLVDSKLEGELDVEELTRAFKVACWCIQDHENDRPTMTQVVQILEGFIDVGIPPIPQFFQSIFAEDNMNESDIKGSEVSSTLSTLSASFTFEPLAYMQLHKL</sequence>
<dbReference type="Gene3D" id="3.30.200.20">
    <property type="entry name" value="Phosphorylase Kinase, domain 1"/>
    <property type="match status" value="1"/>
</dbReference>
<evidence type="ECO:0000256" key="8">
    <source>
        <dbReference type="SAM" id="Phobius"/>
    </source>
</evidence>
<dbReference type="EMBL" id="JAYKXN010000008">
    <property type="protein sequence ID" value="KAK7263672.1"/>
    <property type="molecule type" value="Genomic_DNA"/>
</dbReference>
<keyword evidence="11" id="KW-1185">Reference proteome</keyword>
<evidence type="ECO:0000256" key="7">
    <source>
        <dbReference type="SAM" id="MobiDB-lite"/>
    </source>
</evidence>
<dbReference type="InterPro" id="IPR011009">
    <property type="entry name" value="Kinase-like_dom_sf"/>
</dbReference>
<dbReference type="PANTHER" id="PTHR47974">
    <property type="entry name" value="OS07G0415500 PROTEIN"/>
    <property type="match status" value="1"/>
</dbReference>
<dbReference type="InterPro" id="IPR001245">
    <property type="entry name" value="Ser-Thr/Tyr_kinase_cat_dom"/>
</dbReference>
<protein>
    <recommendedName>
        <fullName evidence="9">Protein kinase domain-containing protein</fullName>
    </recommendedName>
</protein>
<dbReference type="GO" id="GO:0005524">
    <property type="term" value="F:ATP binding"/>
    <property type="evidence" value="ECO:0007669"/>
    <property type="project" value="UniProtKB-UniRule"/>
</dbReference>
<dbReference type="InterPro" id="IPR017441">
    <property type="entry name" value="Protein_kinase_ATP_BS"/>
</dbReference>
<dbReference type="GO" id="GO:0016020">
    <property type="term" value="C:membrane"/>
    <property type="evidence" value="ECO:0007669"/>
    <property type="project" value="UniProtKB-SubCell"/>
</dbReference>
<organism evidence="10 11">
    <name type="scientific">Clitoria ternatea</name>
    <name type="common">Butterfly pea</name>
    <dbReference type="NCBI Taxonomy" id="43366"/>
    <lineage>
        <taxon>Eukaryota</taxon>
        <taxon>Viridiplantae</taxon>
        <taxon>Streptophyta</taxon>
        <taxon>Embryophyta</taxon>
        <taxon>Tracheophyta</taxon>
        <taxon>Spermatophyta</taxon>
        <taxon>Magnoliopsida</taxon>
        <taxon>eudicotyledons</taxon>
        <taxon>Gunneridae</taxon>
        <taxon>Pentapetalae</taxon>
        <taxon>rosids</taxon>
        <taxon>fabids</taxon>
        <taxon>Fabales</taxon>
        <taxon>Fabaceae</taxon>
        <taxon>Papilionoideae</taxon>
        <taxon>50 kb inversion clade</taxon>
        <taxon>NPAAA clade</taxon>
        <taxon>indigoferoid/millettioid clade</taxon>
        <taxon>Phaseoleae</taxon>
        <taxon>Clitoria</taxon>
    </lineage>
</organism>
<comment type="caution">
    <text evidence="10">The sequence shown here is derived from an EMBL/GenBank/DDBJ whole genome shotgun (WGS) entry which is preliminary data.</text>
</comment>
<feature type="compositionally biased region" description="Basic and acidic residues" evidence="7">
    <location>
        <begin position="91"/>
        <end position="103"/>
    </location>
</feature>
<evidence type="ECO:0000313" key="10">
    <source>
        <dbReference type="EMBL" id="KAK7263672.1"/>
    </source>
</evidence>
<dbReference type="PROSITE" id="PS50011">
    <property type="entry name" value="PROTEIN_KINASE_DOM"/>
    <property type="match status" value="1"/>
</dbReference>
<dbReference type="SUPFAM" id="SSF56112">
    <property type="entry name" value="Protein kinase-like (PK-like)"/>
    <property type="match status" value="1"/>
</dbReference>
<evidence type="ECO:0000256" key="6">
    <source>
        <dbReference type="PROSITE-ProRule" id="PRU10141"/>
    </source>
</evidence>
<keyword evidence="2 8" id="KW-0812">Transmembrane</keyword>
<dbReference type="PANTHER" id="PTHR47974:SF19">
    <property type="entry name" value="RECEPTOR-LIKE SERINE_THREONINE-PROTEIN KINASE"/>
    <property type="match status" value="1"/>
</dbReference>
<keyword evidence="6" id="KW-0547">Nucleotide-binding</keyword>
<dbReference type="InterPro" id="IPR020635">
    <property type="entry name" value="Tyr_kinase_cat_dom"/>
</dbReference>
<keyword evidence="4 8" id="KW-1133">Transmembrane helix</keyword>
<keyword evidence="6" id="KW-0067">ATP-binding</keyword>
<evidence type="ECO:0000313" key="11">
    <source>
        <dbReference type="Proteomes" id="UP001359559"/>
    </source>
</evidence>
<evidence type="ECO:0000259" key="9">
    <source>
        <dbReference type="PROSITE" id="PS50011"/>
    </source>
</evidence>
<comment type="subcellular location">
    <subcellularLocation>
        <location evidence="1">Membrane</location>
        <topology evidence="1">Single-pass membrane protein</topology>
    </subcellularLocation>
</comment>
<evidence type="ECO:0000256" key="5">
    <source>
        <dbReference type="ARBA" id="ARBA00023136"/>
    </source>
</evidence>
<dbReference type="Gene3D" id="1.10.510.10">
    <property type="entry name" value="Transferase(Phosphotransferase) domain 1"/>
    <property type="match status" value="1"/>
</dbReference>
<evidence type="ECO:0000256" key="4">
    <source>
        <dbReference type="ARBA" id="ARBA00022989"/>
    </source>
</evidence>
<accession>A0AAN9EU02</accession>
<keyword evidence="5 8" id="KW-0472">Membrane</keyword>
<feature type="transmembrane region" description="Helical" evidence="8">
    <location>
        <begin position="111"/>
        <end position="138"/>
    </location>
</feature>
<name>A0AAN9EU02_CLITE</name>
<evidence type="ECO:0000256" key="3">
    <source>
        <dbReference type="ARBA" id="ARBA00022729"/>
    </source>
</evidence>
<dbReference type="Pfam" id="PF07714">
    <property type="entry name" value="PK_Tyr_Ser-Thr"/>
    <property type="match status" value="1"/>
</dbReference>
<dbReference type="PROSITE" id="PS00107">
    <property type="entry name" value="PROTEIN_KINASE_ATP"/>
    <property type="match status" value="1"/>
</dbReference>
<gene>
    <name evidence="10" type="ORF">RJT34_31266</name>
</gene>
<proteinExistence type="predicted"/>
<keyword evidence="3" id="KW-0732">Signal</keyword>
<evidence type="ECO:0000256" key="1">
    <source>
        <dbReference type="ARBA" id="ARBA00004167"/>
    </source>
</evidence>
<dbReference type="AlphaFoldDB" id="A0AAN9EU02"/>
<dbReference type="GO" id="GO:0004713">
    <property type="term" value="F:protein tyrosine kinase activity"/>
    <property type="evidence" value="ECO:0007669"/>
    <property type="project" value="InterPro"/>
</dbReference>
<evidence type="ECO:0000256" key="2">
    <source>
        <dbReference type="ARBA" id="ARBA00022692"/>
    </source>
</evidence>
<feature type="domain" description="Protein kinase" evidence="9">
    <location>
        <begin position="165"/>
        <end position="359"/>
    </location>
</feature>